<feature type="signal peptide" evidence="1">
    <location>
        <begin position="1"/>
        <end position="27"/>
    </location>
</feature>
<dbReference type="Proteomes" id="UP000800096">
    <property type="component" value="Unassembled WGS sequence"/>
</dbReference>
<keyword evidence="1" id="KW-0732">Signal</keyword>
<evidence type="ECO:0008006" key="4">
    <source>
        <dbReference type="Google" id="ProtNLM"/>
    </source>
</evidence>
<evidence type="ECO:0000313" key="2">
    <source>
        <dbReference type="EMBL" id="KAF1913609.1"/>
    </source>
</evidence>
<proteinExistence type="predicted"/>
<feature type="chain" id="PRO_5025407624" description="Secreted protein" evidence="1">
    <location>
        <begin position="28"/>
        <end position="102"/>
    </location>
</feature>
<evidence type="ECO:0000313" key="3">
    <source>
        <dbReference type="Proteomes" id="UP000800096"/>
    </source>
</evidence>
<name>A0A6A5QE08_AMPQU</name>
<protein>
    <recommendedName>
        <fullName evidence="4">Secreted protein</fullName>
    </recommendedName>
</protein>
<gene>
    <name evidence="2" type="ORF">BDU57DRAFT_316620</name>
</gene>
<dbReference type="AlphaFoldDB" id="A0A6A5QE08"/>
<keyword evidence="3" id="KW-1185">Reference proteome</keyword>
<evidence type="ECO:0000256" key="1">
    <source>
        <dbReference type="SAM" id="SignalP"/>
    </source>
</evidence>
<accession>A0A6A5QE08</accession>
<organism evidence="2 3">
    <name type="scientific">Ampelomyces quisqualis</name>
    <name type="common">Powdery mildew agent</name>
    <dbReference type="NCBI Taxonomy" id="50730"/>
    <lineage>
        <taxon>Eukaryota</taxon>
        <taxon>Fungi</taxon>
        <taxon>Dikarya</taxon>
        <taxon>Ascomycota</taxon>
        <taxon>Pezizomycotina</taxon>
        <taxon>Dothideomycetes</taxon>
        <taxon>Pleosporomycetidae</taxon>
        <taxon>Pleosporales</taxon>
        <taxon>Pleosporineae</taxon>
        <taxon>Phaeosphaeriaceae</taxon>
        <taxon>Ampelomyces</taxon>
    </lineage>
</organism>
<sequence>MRRNNSLSLSLSRVLVITSAGVARTKSLGVWVVCLQRPGTRLCYRDLANRICSCSLREGSAGVINVRPRRRRTVAMANTWWQLWLQIRTVKINVELWAAVHG</sequence>
<reference evidence="2" key="1">
    <citation type="journal article" date="2020" name="Stud. Mycol.">
        <title>101 Dothideomycetes genomes: a test case for predicting lifestyles and emergence of pathogens.</title>
        <authorList>
            <person name="Haridas S."/>
            <person name="Albert R."/>
            <person name="Binder M."/>
            <person name="Bloem J."/>
            <person name="Labutti K."/>
            <person name="Salamov A."/>
            <person name="Andreopoulos B."/>
            <person name="Baker S."/>
            <person name="Barry K."/>
            <person name="Bills G."/>
            <person name="Bluhm B."/>
            <person name="Cannon C."/>
            <person name="Castanera R."/>
            <person name="Culley D."/>
            <person name="Daum C."/>
            <person name="Ezra D."/>
            <person name="Gonzalez J."/>
            <person name="Henrissat B."/>
            <person name="Kuo A."/>
            <person name="Liang C."/>
            <person name="Lipzen A."/>
            <person name="Lutzoni F."/>
            <person name="Magnuson J."/>
            <person name="Mondo S."/>
            <person name="Nolan M."/>
            <person name="Ohm R."/>
            <person name="Pangilinan J."/>
            <person name="Park H.-J."/>
            <person name="Ramirez L."/>
            <person name="Alfaro M."/>
            <person name="Sun H."/>
            <person name="Tritt A."/>
            <person name="Yoshinaga Y."/>
            <person name="Zwiers L.-H."/>
            <person name="Turgeon B."/>
            <person name="Goodwin S."/>
            <person name="Spatafora J."/>
            <person name="Crous P."/>
            <person name="Grigoriev I."/>
        </authorList>
    </citation>
    <scope>NUCLEOTIDE SEQUENCE</scope>
    <source>
        <strain evidence="2">HMLAC05119</strain>
    </source>
</reference>
<dbReference type="EMBL" id="ML979138">
    <property type="protein sequence ID" value="KAF1913609.1"/>
    <property type="molecule type" value="Genomic_DNA"/>
</dbReference>